<keyword evidence="7" id="KW-1185">Reference proteome</keyword>
<evidence type="ECO:0008006" key="8">
    <source>
        <dbReference type="Google" id="ProtNLM"/>
    </source>
</evidence>
<organism evidence="6 7">
    <name type="scientific">Aestuariivirga litoralis</name>
    <dbReference type="NCBI Taxonomy" id="2650924"/>
    <lineage>
        <taxon>Bacteria</taxon>
        <taxon>Pseudomonadati</taxon>
        <taxon>Pseudomonadota</taxon>
        <taxon>Alphaproteobacteria</taxon>
        <taxon>Hyphomicrobiales</taxon>
        <taxon>Aestuariivirgaceae</taxon>
        <taxon>Aestuariivirga</taxon>
    </lineage>
</organism>
<gene>
    <name evidence="6" type="ORF">DK847_08370</name>
</gene>
<evidence type="ECO:0000259" key="4">
    <source>
        <dbReference type="Pfam" id="PF11380"/>
    </source>
</evidence>
<evidence type="ECO:0000313" key="7">
    <source>
        <dbReference type="Proteomes" id="UP000248795"/>
    </source>
</evidence>
<name>A0A2W2BV24_9HYPH</name>
<accession>A0A2W2BV24</accession>
<protein>
    <recommendedName>
        <fullName evidence="8">Capsular biosynthesis protein</fullName>
    </recommendedName>
</protein>
<dbReference type="PANTHER" id="PTHR24045:SF0">
    <property type="entry name" value="N-ACETYLGLUCOSAMINE-1-PHOSPHOTRANSFERASE SUBUNITS ALPHA_BETA"/>
    <property type="match status" value="1"/>
</dbReference>
<evidence type="ECO:0000256" key="1">
    <source>
        <dbReference type="ARBA" id="ARBA00007583"/>
    </source>
</evidence>
<evidence type="ECO:0000313" key="6">
    <source>
        <dbReference type="EMBL" id="PZF77326.1"/>
    </source>
</evidence>
<keyword evidence="3" id="KW-0270">Exopolysaccharide synthesis</keyword>
<dbReference type="PANTHER" id="PTHR24045">
    <property type="match status" value="1"/>
</dbReference>
<dbReference type="InterPro" id="IPR047141">
    <property type="entry name" value="Stealth"/>
</dbReference>
<evidence type="ECO:0000256" key="2">
    <source>
        <dbReference type="ARBA" id="ARBA00022679"/>
    </source>
</evidence>
<dbReference type="InterPro" id="IPR021520">
    <property type="entry name" value="Stealth_CR2"/>
</dbReference>
<evidence type="ECO:0000259" key="5">
    <source>
        <dbReference type="Pfam" id="PF17102"/>
    </source>
</evidence>
<dbReference type="EMBL" id="QKVK01000003">
    <property type="protein sequence ID" value="PZF77326.1"/>
    <property type="molecule type" value="Genomic_DNA"/>
</dbReference>
<dbReference type="GO" id="GO:0016772">
    <property type="term" value="F:transferase activity, transferring phosphorus-containing groups"/>
    <property type="evidence" value="ECO:0007669"/>
    <property type="project" value="InterPro"/>
</dbReference>
<keyword evidence="2" id="KW-0808">Transferase</keyword>
<dbReference type="Pfam" id="PF17102">
    <property type="entry name" value="Stealth_CR3"/>
    <property type="match status" value="1"/>
</dbReference>
<feature type="domain" description="Stealth protein CR2 conserved region 2" evidence="4">
    <location>
        <begin position="56"/>
        <end position="156"/>
    </location>
</feature>
<proteinExistence type="inferred from homology"/>
<evidence type="ECO:0000256" key="3">
    <source>
        <dbReference type="ARBA" id="ARBA00023169"/>
    </source>
</evidence>
<dbReference type="Pfam" id="PF11380">
    <property type="entry name" value="Stealth_CR2"/>
    <property type="match status" value="1"/>
</dbReference>
<sequence>MPGRSIHLFQAQQPEGAAAIDAVITWVDDTTPGYREMLKAHARAVPDLDPSRTRDNLEILRYGLRALERHAPWVNRVFLFTCRPQVPSWLDTAHPRLTVIHHDEVIPAALLPTFNSFAIISHLHLIPGLSETFLYLEDDMLFLKDVTPADFRAADGRPLVFEKPAATPRHDTIRNPASESPWNMALAESNRLLDRDFGAAWRGHVNHVPLLISRSEWLAMTERYPEAFAATRTARFRAPGNVAPEYLYPQLMLAEGRAVRASPAELHASSGYVPLEDIWPATAYALLRAELQNPKWVTLNDNFGKHPSRVTEWMARRWLGRAAPQRSAFERA</sequence>
<dbReference type="AlphaFoldDB" id="A0A2W2BV24"/>
<reference evidence="7" key="1">
    <citation type="submission" date="2018-06" db="EMBL/GenBank/DDBJ databases">
        <title>Aestuariibacter litoralis strain KCTC 52945T.</title>
        <authorList>
            <person name="Li X."/>
            <person name="Salam N."/>
            <person name="Li J.-L."/>
            <person name="Chen Y.-M."/>
            <person name="Yang Z.-W."/>
            <person name="Zhang L.-Y."/>
            <person name="Han M.-X."/>
            <person name="Xiao M."/>
            <person name="Li W.-J."/>
        </authorList>
    </citation>
    <scope>NUCLEOTIDE SEQUENCE [LARGE SCALE GENOMIC DNA]</scope>
    <source>
        <strain evidence="7">KCTC 52945</strain>
    </source>
</reference>
<dbReference type="InterPro" id="IPR031357">
    <property type="entry name" value="Stealth_CR3"/>
</dbReference>
<dbReference type="GO" id="GO:0000271">
    <property type="term" value="P:polysaccharide biosynthetic process"/>
    <property type="evidence" value="ECO:0007669"/>
    <property type="project" value="UniProtKB-KW"/>
</dbReference>
<dbReference type="Proteomes" id="UP000248795">
    <property type="component" value="Unassembled WGS sequence"/>
</dbReference>
<feature type="domain" description="Stealth protein CR3 conserved region 3" evidence="5">
    <location>
        <begin position="207"/>
        <end position="250"/>
    </location>
</feature>
<comment type="caution">
    <text evidence="6">The sequence shown here is derived from an EMBL/GenBank/DDBJ whole genome shotgun (WGS) entry which is preliminary data.</text>
</comment>
<comment type="similarity">
    <text evidence="1">Belongs to the stealth family.</text>
</comment>